<proteinExistence type="predicted"/>
<dbReference type="EMBL" id="CAJOBI010245803">
    <property type="protein sequence ID" value="CAF5094843.1"/>
    <property type="molecule type" value="Genomic_DNA"/>
</dbReference>
<reference evidence="1" key="1">
    <citation type="submission" date="2021-02" db="EMBL/GenBank/DDBJ databases">
        <authorList>
            <person name="Nowell W R."/>
        </authorList>
    </citation>
    <scope>NUCLEOTIDE SEQUENCE</scope>
</reference>
<sequence>MASSIPIPEKTAVYGDVNRQRYRNYRKNISDNSSID</sequence>
<gene>
    <name evidence="1" type="ORF">SMN809_LOCUS61369</name>
</gene>
<protein>
    <submittedName>
        <fullName evidence="1">Uncharacterized protein</fullName>
    </submittedName>
</protein>
<dbReference type="Proteomes" id="UP000676336">
    <property type="component" value="Unassembled WGS sequence"/>
</dbReference>
<evidence type="ECO:0000313" key="1">
    <source>
        <dbReference type="EMBL" id="CAF5094843.1"/>
    </source>
</evidence>
<comment type="caution">
    <text evidence="1">The sequence shown here is derived from an EMBL/GenBank/DDBJ whole genome shotgun (WGS) entry which is preliminary data.</text>
</comment>
<evidence type="ECO:0000313" key="2">
    <source>
        <dbReference type="Proteomes" id="UP000676336"/>
    </source>
</evidence>
<dbReference type="AlphaFoldDB" id="A0A8S3F0P4"/>
<feature type="non-terminal residue" evidence="1">
    <location>
        <position position="1"/>
    </location>
</feature>
<name>A0A8S3F0P4_9BILA</name>
<organism evidence="1 2">
    <name type="scientific">Rotaria magnacalcarata</name>
    <dbReference type="NCBI Taxonomy" id="392030"/>
    <lineage>
        <taxon>Eukaryota</taxon>
        <taxon>Metazoa</taxon>
        <taxon>Spiralia</taxon>
        <taxon>Gnathifera</taxon>
        <taxon>Rotifera</taxon>
        <taxon>Eurotatoria</taxon>
        <taxon>Bdelloidea</taxon>
        <taxon>Philodinida</taxon>
        <taxon>Philodinidae</taxon>
        <taxon>Rotaria</taxon>
    </lineage>
</organism>
<accession>A0A8S3F0P4</accession>
<feature type="non-terminal residue" evidence="1">
    <location>
        <position position="36"/>
    </location>
</feature>